<dbReference type="AlphaFoldDB" id="A0A1E1LSL2"/>
<dbReference type="PROSITE" id="PS51405">
    <property type="entry name" value="HEME_HALOPEROXIDASE"/>
    <property type="match status" value="1"/>
</dbReference>
<keyword evidence="5" id="KW-0560">Oxidoreductase</keyword>
<dbReference type="Pfam" id="PF01328">
    <property type="entry name" value="Peroxidase_2"/>
    <property type="match status" value="1"/>
</dbReference>
<keyword evidence="2" id="KW-0575">Peroxidase</keyword>
<evidence type="ECO:0000313" key="10">
    <source>
        <dbReference type="EMBL" id="CZT13500.1"/>
    </source>
</evidence>
<gene>
    <name evidence="10" type="ORF">RCO7_09309</name>
</gene>
<sequence length="441" mass="48199">MKYFYSILFSAATVAAFPSYWAEQLNRAQPGVFESEHFKRAIENLRENRAVEETNCGPVPCAVFNAKEQLVSIEGEHAFVAPVKGKDLRGPCPGLNAAANHGYIPHNGVLDSQQTINGLANAYGMGPDLALGLAAVAVLFDGDITKLEWSIGGPQNVGLLQAGVFGRPRGLSFSHNNYEGDASIGRPDYFLNNGNAYSLDINRFKKAYEKGMADDRYTIDKFRDLFVENINYSIQNNPHYFSSQFAGLIVVPAAYNFVINFMSNHTAEEPSGYLNGAIFKEFFSVTGDYPNFNWIPGHEKIPANWYRRTSTNPYSLPAALLDVAGGWVRDPSAFRLGGNVNGVNTYTGVSLGDLSGGLYNAGDLAKGNNLGCFAFQLQTMYLETNLGLSGLLPNGILGVQQFIAKAVTPLLKKLSCPEVANKQFDFTIFDRFPGAKDVVKM</sequence>
<keyword evidence="3" id="KW-0349">Heme</keyword>
<evidence type="ECO:0000313" key="11">
    <source>
        <dbReference type="Proteomes" id="UP000178129"/>
    </source>
</evidence>
<comment type="caution">
    <text evidence="10">The sequence shown here is derived from an EMBL/GenBank/DDBJ whole genome shotgun (WGS) entry which is preliminary data.</text>
</comment>
<dbReference type="GO" id="GO:0004601">
    <property type="term" value="F:peroxidase activity"/>
    <property type="evidence" value="ECO:0007669"/>
    <property type="project" value="UniProtKB-KW"/>
</dbReference>
<dbReference type="PANTHER" id="PTHR33577:SF1">
    <property type="entry name" value="HEME HALOPEROXIDASE FAMILY PROFILE DOMAIN-CONTAINING PROTEIN"/>
    <property type="match status" value="1"/>
</dbReference>
<comment type="cofactor">
    <cofactor evidence="1">
        <name>heme b</name>
        <dbReference type="ChEBI" id="CHEBI:60344"/>
    </cofactor>
</comment>
<keyword evidence="8" id="KW-0732">Signal</keyword>
<dbReference type="Proteomes" id="UP000178129">
    <property type="component" value="Unassembled WGS sequence"/>
</dbReference>
<dbReference type="GO" id="GO:0046872">
    <property type="term" value="F:metal ion binding"/>
    <property type="evidence" value="ECO:0007669"/>
    <property type="project" value="UniProtKB-KW"/>
</dbReference>
<keyword evidence="4" id="KW-0479">Metal-binding</keyword>
<accession>A0A1E1LSL2</accession>
<feature type="chain" id="PRO_5009447536" description="Heme haloperoxidase family profile domain-containing protein" evidence="8">
    <location>
        <begin position="23"/>
        <end position="441"/>
    </location>
</feature>
<feature type="domain" description="Heme haloperoxidase family profile" evidence="9">
    <location>
        <begin position="75"/>
        <end position="325"/>
    </location>
</feature>
<protein>
    <recommendedName>
        <fullName evidence="9">Heme haloperoxidase family profile domain-containing protein</fullName>
    </recommendedName>
</protein>
<dbReference type="InterPro" id="IPR036851">
    <property type="entry name" value="Chloroperoxidase-like_sf"/>
</dbReference>
<dbReference type="SUPFAM" id="SSF47571">
    <property type="entry name" value="Cloroperoxidase"/>
    <property type="match status" value="1"/>
</dbReference>
<dbReference type="PANTHER" id="PTHR33577">
    <property type="entry name" value="STERIGMATOCYSTIN BIOSYNTHESIS PEROXIDASE STCC-RELATED"/>
    <property type="match status" value="1"/>
</dbReference>
<dbReference type="InterPro" id="IPR000028">
    <property type="entry name" value="Chloroperoxidase"/>
</dbReference>
<name>A0A1E1LSL2_9HELO</name>
<evidence type="ECO:0000256" key="7">
    <source>
        <dbReference type="ARBA" id="ARBA00025795"/>
    </source>
</evidence>
<feature type="signal peptide" evidence="8">
    <location>
        <begin position="1"/>
        <end position="22"/>
    </location>
</feature>
<comment type="similarity">
    <text evidence="7">Belongs to the chloroperoxidase family.</text>
</comment>
<keyword evidence="11" id="KW-1185">Reference proteome</keyword>
<keyword evidence="6" id="KW-0408">Iron</keyword>
<reference evidence="11" key="1">
    <citation type="submission" date="2016-03" db="EMBL/GenBank/DDBJ databases">
        <authorList>
            <person name="Ploux O."/>
        </authorList>
    </citation>
    <scope>NUCLEOTIDE SEQUENCE [LARGE SCALE GENOMIC DNA]</scope>
    <source>
        <strain evidence="11">UK7</strain>
    </source>
</reference>
<evidence type="ECO:0000256" key="1">
    <source>
        <dbReference type="ARBA" id="ARBA00001970"/>
    </source>
</evidence>
<proteinExistence type="inferred from homology"/>
<evidence type="ECO:0000256" key="6">
    <source>
        <dbReference type="ARBA" id="ARBA00023004"/>
    </source>
</evidence>
<organism evidence="10 11">
    <name type="scientific">Rhynchosporium graminicola</name>
    <dbReference type="NCBI Taxonomy" id="2792576"/>
    <lineage>
        <taxon>Eukaryota</taxon>
        <taxon>Fungi</taxon>
        <taxon>Dikarya</taxon>
        <taxon>Ascomycota</taxon>
        <taxon>Pezizomycotina</taxon>
        <taxon>Leotiomycetes</taxon>
        <taxon>Helotiales</taxon>
        <taxon>Ploettnerulaceae</taxon>
        <taxon>Rhynchosporium</taxon>
    </lineage>
</organism>
<dbReference type="EMBL" id="FJUW01000089">
    <property type="protein sequence ID" value="CZT13500.1"/>
    <property type="molecule type" value="Genomic_DNA"/>
</dbReference>
<evidence type="ECO:0000256" key="5">
    <source>
        <dbReference type="ARBA" id="ARBA00023002"/>
    </source>
</evidence>
<evidence type="ECO:0000256" key="2">
    <source>
        <dbReference type="ARBA" id="ARBA00022559"/>
    </source>
</evidence>
<evidence type="ECO:0000259" key="9">
    <source>
        <dbReference type="PROSITE" id="PS51405"/>
    </source>
</evidence>
<dbReference type="InParanoid" id="A0A1E1LSL2"/>
<dbReference type="Gene3D" id="1.10.489.10">
    <property type="entry name" value="Chloroperoxidase-like"/>
    <property type="match status" value="1"/>
</dbReference>
<evidence type="ECO:0000256" key="8">
    <source>
        <dbReference type="SAM" id="SignalP"/>
    </source>
</evidence>
<evidence type="ECO:0000256" key="4">
    <source>
        <dbReference type="ARBA" id="ARBA00022723"/>
    </source>
</evidence>
<evidence type="ECO:0000256" key="3">
    <source>
        <dbReference type="ARBA" id="ARBA00022617"/>
    </source>
</evidence>